<organism evidence="3 4">
    <name type="scientific">Murimonas intestini</name>
    <dbReference type="NCBI Taxonomy" id="1337051"/>
    <lineage>
        <taxon>Bacteria</taxon>
        <taxon>Bacillati</taxon>
        <taxon>Bacillota</taxon>
        <taxon>Clostridia</taxon>
        <taxon>Lachnospirales</taxon>
        <taxon>Lachnospiraceae</taxon>
        <taxon>Murimonas</taxon>
    </lineage>
</organism>
<evidence type="ECO:0000256" key="1">
    <source>
        <dbReference type="SAM" id="MobiDB-lite"/>
    </source>
</evidence>
<accession>A0AB73T2B0</accession>
<sequence length="277" mass="30031">MNRNDFIEQLTWLLQDIPEEEREGAIEYYQDYFDEAGIGAEDETGEKLGSPEKVAAMVRDGLTGGNADAGEYTETGYQDKRFKEKENMPEKRDAFQKEENGSSAGKGEEGKEAGYYDYSSDSSYNYSQYGSKQDYYGNYQNGYSTNAGRDNGNAGKIILIILLCIFAVPVIIPVAGAAFGIIVGIFGIVFGLVVAAGALTLAGVICGIVLTGIGIAQMFTTPGIGLMFAGLGMFSLAVGVLMIWLTVTIAGRFIPWFIRVIVNIFSMLFHRRGGQAA</sequence>
<keyword evidence="2" id="KW-0812">Transmembrane</keyword>
<feature type="transmembrane region" description="Helical" evidence="2">
    <location>
        <begin position="225"/>
        <end position="247"/>
    </location>
</feature>
<feature type="transmembrane region" description="Helical" evidence="2">
    <location>
        <begin position="253"/>
        <end position="270"/>
    </location>
</feature>
<name>A0AB73T2B0_9FIRM</name>
<feature type="transmembrane region" description="Helical" evidence="2">
    <location>
        <begin position="157"/>
        <end position="182"/>
    </location>
</feature>
<feature type="transmembrane region" description="Helical" evidence="2">
    <location>
        <begin position="188"/>
        <end position="213"/>
    </location>
</feature>
<dbReference type="EMBL" id="QGGY01000009">
    <property type="protein sequence ID" value="PWJ74371.1"/>
    <property type="molecule type" value="Genomic_DNA"/>
</dbReference>
<evidence type="ECO:0000313" key="3">
    <source>
        <dbReference type="EMBL" id="PWJ74371.1"/>
    </source>
</evidence>
<evidence type="ECO:0000256" key="2">
    <source>
        <dbReference type="SAM" id="Phobius"/>
    </source>
</evidence>
<feature type="compositionally biased region" description="Basic and acidic residues" evidence="1">
    <location>
        <begin position="77"/>
        <end position="112"/>
    </location>
</feature>
<dbReference type="RefSeq" id="WP_109747254.1">
    <property type="nucleotide sequence ID" value="NZ_JANKBI010000010.1"/>
</dbReference>
<comment type="caution">
    <text evidence="3">The sequence shown here is derived from an EMBL/GenBank/DDBJ whole genome shotgun (WGS) entry which is preliminary data.</text>
</comment>
<keyword evidence="2" id="KW-1133">Transmembrane helix</keyword>
<dbReference type="Pfam" id="PF22564">
    <property type="entry name" value="HAAS"/>
    <property type="match status" value="1"/>
</dbReference>
<feature type="region of interest" description="Disordered" evidence="1">
    <location>
        <begin position="59"/>
        <end position="112"/>
    </location>
</feature>
<gene>
    <name evidence="3" type="ORF">C7383_109107</name>
</gene>
<dbReference type="Proteomes" id="UP000245412">
    <property type="component" value="Unassembled WGS sequence"/>
</dbReference>
<keyword evidence="2" id="KW-0472">Membrane</keyword>
<dbReference type="AlphaFoldDB" id="A0AB73T2B0"/>
<proteinExistence type="predicted"/>
<reference evidence="3 4" key="1">
    <citation type="submission" date="2018-05" db="EMBL/GenBank/DDBJ databases">
        <authorList>
            <person name="Goeker M."/>
            <person name="Huntemann M."/>
            <person name="Clum A."/>
            <person name="Pillay M."/>
            <person name="Palaniappan K."/>
            <person name="Varghese N."/>
            <person name="Mikhailova N."/>
            <person name="Stamatis D."/>
            <person name="Reddy T."/>
            <person name="Daum C."/>
            <person name="Shapiro N."/>
            <person name="Ivanova N."/>
            <person name="Kyrpides N."/>
            <person name="Woyke T."/>
        </authorList>
    </citation>
    <scope>NUCLEOTIDE SEQUENCE [LARGE SCALE GENOMIC DNA]</scope>
    <source>
        <strain evidence="3 4">DSM 26524</strain>
    </source>
</reference>
<keyword evidence="4" id="KW-1185">Reference proteome</keyword>
<evidence type="ECO:0000313" key="4">
    <source>
        <dbReference type="Proteomes" id="UP000245412"/>
    </source>
</evidence>
<protein>
    <submittedName>
        <fullName evidence="3">Uncharacterized protein DUF1700</fullName>
    </submittedName>
</protein>